<keyword evidence="7" id="KW-1185">Reference proteome</keyword>
<dbReference type="InterPro" id="IPR044097">
    <property type="entry name" value="Bds1/SdsA1_MBL-fold"/>
</dbReference>
<dbReference type="PANTHER" id="PTHR43223:SF1">
    <property type="entry name" value="ALKYL_ARYL-SULFATASE BDS1"/>
    <property type="match status" value="1"/>
</dbReference>
<evidence type="ECO:0000259" key="5">
    <source>
        <dbReference type="SMART" id="SM00849"/>
    </source>
</evidence>
<dbReference type="Gene3D" id="3.30.1050.10">
    <property type="entry name" value="SCP2 sterol-binding domain"/>
    <property type="match status" value="1"/>
</dbReference>
<dbReference type="InterPro" id="IPR001279">
    <property type="entry name" value="Metallo-B-lactamas"/>
</dbReference>
<protein>
    <submittedName>
        <fullName evidence="6">MBL fold metallo-hydrolase</fullName>
    </submittedName>
</protein>
<dbReference type="InterPro" id="IPR038536">
    <property type="entry name" value="Alkyl/aryl-sulf_dimr_sf"/>
</dbReference>
<comment type="similarity">
    <text evidence="4">Belongs to the metallo-beta-lactamase superfamily. Type III sulfatase family.</text>
</comment>
<dbReference type="FunFam" id="3.60.15.30:FF:000001">
    <property type="entry name" value="Alkyl/aryl-sulfatase BDS1"/>
    <property type="match status" value="1"/>
</dbReference>
<comment type="caution">
    <text evidence="6">The sequence shown here is derived from an EMBL/GenBank/DDBJ whole genome shotgun (WGS) entry which is preliminary data.</text>
</comment>
<dbReference type="Pfam" id="PF14863">
    <property type="entry name" value="Alkyl_sulf_dimr"/>
    <property type="match status" value="1"/>
</dbReference>
<accession>A0A371Q858</accession>
<feature type="domain" description="Metallo-beta-lactamase" evidence="5">
    <location>
        <begin position="84"/>
        <end position="303"/>
    </location>
</feature>
<proteinExistence type="inferred from homology"/>
<evidence type="ECO:0000256" key="1">
    <source>
        <dbReference type="ARBA" id="ARBA00022723"/>
    </source>
</evidence>
<dbReference type="GO" id="GO:0046872">
    <property type="term" value="F:metal ion binding"/>
    <property type="evidence" value="ECO:0007669"/>
    <property type="project" value="UniProtKB-KW"/>
</dbReference>
<evidence type="ECO:0000256" key="4">
    <source>
        <dbReference type="ARBA" id="ARBA00033751"/>
    </source>
</evidence>
<dbReference type="InterPro" id="IPR029228">
    <property type="entry name" value="Alkyl_sulf_dimr"/>
</dbReference>
<dbReference type="GO" id="GO:0046983">
    <property type="term" value="F:protein dimerization activity"/>
    <property type="evidence" value="ECO:0007669"/>
    <property type="project" value="InterPro"/>
</dbReference>
<gene>
    <name evidence="6" type="ORF">DY245_07945</name>
</gene>
<sequence length="608" mass="65881">MTAVPVDDHEDFADADRGFIAALDPPQVTTDDGRVVWDAEAYAFLAGNCPDTAHESLWRQGRLVSRQGLYEVTDGIYQARGLDLSTMTLVEGDHGVIVIDPLMCAETAAAALELYRKHRGDRPVTGLIYTHSHTDHFGGGRGVLPHGHHPVPVLAPAGFLDHAVSENVYAGTAMSRRAVYMYGTELPREPAGQIGCGLGTTLSSGTMALIPPTVDITSTGQEEIVDGVRIVFQLTPGTEAPAEMNFCFPAHKALCLAENATHTMHNILALRGAAVRDARVWSHYLGEALALFGDEAEVAFASHHWPTWGKDRVKALLADQRDLYAYLHDQTLRLLNEGLTGTEIAEELRLPPGLERVWANRGYYGSLNHNVKAVYQHYLGWFDGNPAHLWEHPPVEQAKRYVHTMGGVEATVDAGKRYAAEGDLRFAATLLNHAVFAEPANLRARRELALVYEQLGHGSENGTWRNFYLTGAMELRGTPVEGRPATAGPEMAMALTVDQLIDSLALRIDGPRAWSTSLTLDLYLPDEDRTWHLTLSNGALTHLSSPGAPTPNDEGGPDLTLTLTKPQLLSLLAGGGPAEAAQHGEAGALSRLFGLLSTPDPNFPIVTP</sequence>
<dbReference type="GO" id="GO:0018741">
    <property type="term" value="F:linear primary-alkylsulfatase activity"/>
    <property type="evidence" value="ECO:0007669"/>
    <property type="project" value="InterPro"/>
</dbReference>
<dbReference type="CDD" id="cd07710">
    <property type="entry name" value="arylsulfatase_Sdsa1-like_MBL-fold"/>
    <property type="match status" value="1"/>
</dbReference>
<dbReference type="InterPro" id="IPR052195">
    <property type="entry name" value="Bact_Alkyl/Aryl-Sulfatase"/>
</dbReference>
<name>A0A371Q858_STRIH</name>
<dbReference type="Pfam" id="PF14864">
    <property type="entry name" value="Alkyl_sulf_C"/>
    <property type="match status" value="1"/>
</dbReference>
<dbReference type="OrthoDB" id="5240502at2"/>
<dbReference type="Proteomes" id="UP000262477">
    <property type="component" value="Unassembled WGS sequence"/>
</dbReference>
<evidence type="ECO:0000256" key="3">
    <source>
        <dbReference type="ARBA" id="ARBA00022833"/>
    </source>
</evidence>
<evidence type="ECO:0000313" key="7">
    <source>
        <dbReference type="Proteomes" id="UP000262477"/>
    </source>
</evidence>
<organism evidence="6 7">
    <name type="scientific">Streptomyces inhibens</name>
    <dbReference type="NCBI Taxonomy" id="2293571"/>
    <lineage>
        <taxon>Bacteria</taxon>
        <taxon>Bacillati</taxon>
        <taxon>Actinomycetota</taxon>
        <taxon>Actinomycetes</taxon>
        <taxon>Kitasatosporales</taxon>
        <taxon>Streptomycetaceae</taxon>
        <taxon>Streptomyces</taxon>
    </lineage>
</organism>
<evidence type="ECO:0000313" key="6">
    <source>
        <dbReference type="EMBL" id="REK90906.1"/>
    </source>
</evidence>
<dbReference type="RefSeq" id="WP_128504961.1">
    <property type="nucleotide sequence ID" value="NZ_QUAC01000053.1"/>
</dbReference>
<dbReference type="GO" id="GO:0018909">
    <property type="term" value="P:dodecyl sulfate metabolic process"/>
    <property type="evidence" value="ECO:0007669"/>
    <property type="project" value="InterPro"/>
</dbReference>
<dbReference type="SUPFAM" id="SSF55718">
    <property type="entry name" value="SCP-like"/>
    <property type="match status" value="1"/>
</dbReference>
<dbReference type="AlphaFoldDB" id="A0A371Q858"/>
<reference evidence="6 7" key="1">
    <citation type="submission" date="2018-08" db="EMBL/GenBank/DDBJ databases">
        <title>Streptomyces NEAU-D10 sp. nov., a novel Actinomycete isolated from soil.</title>
        <authorList>
            <person name="Jin L."/>
        </authorList>
    </citation>
    <scope>NUCLEOTIDE SEQUENCE [LARGE SCALE GENOMIC DNA]</scope>
    <source>
        <strain evidence="6 7">NEAU-D10</strain>
    </source>
</reference>
<dbReference type="SMART" id="SM00849">
    <property type="entry name" value="Lactamase_B"/>
    <property type="match status" value="1"/>
</dbReference>
<dbReference type="EMBL" id="QUAC01000053">
    <property type="protein sequence ID" value="REK90906.1"/>
    <property type="molecule type" value="Genomic_DNA"/>
</dbReference>
<dbReference type="InterPro" id="IPR036527">
    <property type="entry name" value="SCP2_sterol-bd_dom_sf"/>
</dbReference>
<dbReference type="SUPFAM" id="SSF56281">
    <property type="entry name" value="Metallo-hydrolase/oxidoreductase"/>
    <property type="match status" value="1"/>
</dbReference>
<dbReference type="InterPro" id="IPR029229">
    <property type="entry name" value="Alkyl_sulf_C"/>
</dbReference>
<evidence type="ECO:0000256" key="2">
    <source>
        <dbReference type="ARBA" id="ARBA00022801"/>
    </source>
</evidence>
<dbReference type="PANTHER" id="PTHR43223">
    <property type="entry name" value="ALKYL/ARYL-SULFATASE"/>
    <property type="match status" value="1"/>
</dbReference>
<dbReference type="Gene3D" id="3.60.15.30">
    <property type="entry name" value="Metallo-beta-lactamase domain"/>
    <property type="match status" value="1"/>
</dbReference>
<keyword evidence="2 6" id="KW-0378">Hydrolase</keyword>
<keyword evidence="3" id="KW-0862">Zinc</keyword>
<dbReference type="Pfam" id="PF00753">
    <property type="entry name" value="Lactamase_B"/>
    <property type="match status" value="1"/>
</dbReference>
<dbReference type="InterPro" id="IPR036866">
    <property type="entry name" value="RibonucZ/Hydroxyglut_hydro"/>
</dbReference>
<dbReference type="Gene3D" id="1.25.40.880">
    <property type="entry name" value="Alkyl sulfatase, dimerisation domain"/>
    <property type="match status" value="1"/>
</dbReference>
<keyword evidence="1" id="KW-0479">Metal-binding</keyword>